<dbReference type="PROSITE" id="PS50089">
    <property type="entry name" value="ZF_RING_2"/>
    <property type="match status" value="1"/>
</dbReference>
<proteinExistence type="predicted"/>
<dbReference type="Gene3D" id="3.30.40.10">
    <property type="entry name" value="Zinc/RING finger domain, C3HC4 (zinc finger)"/>
    <property type="match status" value="1"/>
</dbReference>
<keyword evidence="3" id="KW-0862">Zinc</keyword>
<dbReference type="InterPro" id="IPR017907">
    <property type="entry name" value="Znf_RING_CS"/>
</dbReference>
<dbReference type="AlphaFoldDB" id="A0A8T2IYW0"/>
<organism evidence="12 13">
    <name type="scientific">Hymenochirus boettgeri</name>
    <name type="common">Congo dwarf clawed frog</name>
    <dbReference type="NCBI Taxonomy" id="247094"/>
    <lineage>
        <taxon>Eukaryota</taxon>
        <taxon>Metazoa</taxon>
        <taxon>Chordata</taxon>
        <taxon>Craniata</taxon>
        <taxon>Vertebrata</taxon>
        <taxon>Euteleostomi</taxon>
        <taxon>Amphibia</taxon>
        <taxon>Batrachia</taxon>
        <taxon>Anura</taxon>
        <taxon>Pipoidea</taxon>
        <taxon>Pipidae</taxon>
        <taxon>Pipinae</taxon>
        <taxon>Hymenochirus</taxon>
    </lineage>
</organism>
<evidence type="ECO:0000259" key="11">
    <source>
        <dbReference type="PROSITE" id="PS50188"/>
    </source>
</evidence>
<gene>
    <name evidence="12" type="ORF">GDO86_008735</name>
</gene>
<dbReference type="InterPro" id="IPR050143">
    <property type="entry name" value="TRIM/RBCC"/>
</dbReference>
<dbReference type="Pfam" id="PF00622">
    <property type="entry name" value="SPRY"/>
    <property type="match status" value="1"/>
</dbReference>
<dbReference type="Gene3D" id="3.30.160.60">
    <property type="entry name" value="Classic Zinc Finger"/>
    <property type="match status" value="1"/>
</dbReference>
<protein>
    <recommendedName>
        <fullName evidence="14">E3 ubiquitin-protein ligase TRIM39-like</fullName>
    </recommendedName>
</protein>
<keyword evidence="2 6" id="KW-0863">Zinc-finger</keyword>
<dbReference type="InterPro" id="IPR013083">
    <property type="entry name" value="Znf_RING/FYVE/PHD"/>
</dbReference>
<keyword evidence="1" id="KW-0479">Metal-binding</keyword>
<comment type="function">
    <text evidence="5">Transcription factor that determines dorsal-ventral body axis.</text>
</comment>
<feature type="domain" description="B30.2/SPRY" evidence="11">
    <location>
        <begin position="263"/>
        <end position="454"/>
    </location>
</feature>
<evidence type="ECO:0000256" key="8">
    <source>
        <dbReference type="SAM" id="MobiDB-lite"/>
    </source>
</evidence>
<dbReference type="InterPro" id="IPR003879">
    <property type="entry name" value="Butyrophylin_SPRY"/>
</dbReference>
<keyword evidence="13" id="KW-1185">Reference proteome</keyword>
<dbReference type="PRINTS" id="PR01407">
    <property type="entry name" value="BUTYPHLNCDUF"/>
</dbReference>
<evidence type="ECO:0000256" key="4">
    <source>
        <dbReference type="ARBA" id="ARBA00023054"/>
    </source>
</evidence>
<sequence>MAAANCNPVNELQEELTCPICLDQFRDPVSIECGHSFCRVCITRTWKGIHSFFECPQCRRTSKWKFLRPNRLVENMVEIASRIVVVKESQDSKMQCMKHQEPMKLFCQEDNEKICLVCRDSVDHRTHTVIPVEESTREFKVQLNDRLQSLRKEVSTIIQTKADDQEKAQKLKNEIVQKHKMLLSEFDVLRQILADHERDLKDRLETMEKFIIQRTQEKSTKLDEKLSSLQKMITDIEKNVLPTSLKDKESKSTVNRHAHDCQPPQKETKRAFSQILKRFTVPVILDIKTASPNLFITGNRKIIRYEEYPKSLPPFPERFDMKPCVLGNTGYRSGIRYWEVEVGGGIYWSVGVAIQSVCRKGMFKIEPCSGIWAIGLLGMYTDRYYAFTCPDTLLHPKDRPVRIGVFLNCEEEYLSFYNGESYEHLHTFHNVYSTDKIYPFFCVGALGTELKLDI</sequence>
<dbReference type="SMART" id="SM00336">
    <property type="entry name" value="BBOX"/>
    <property type="match status" value="1"/>
</dbReference>
<reference evidence="12" key="1">
    <citation type="thesis" date="2020" institute="ProQuest LLC" country="789 East Eisenhower Parkway, Ann Arbor, MI, USA">
        <title>Comparative Genomics and Chromosome Evolution.</title>
        <authorList>
            <person name="Mudd A.B."/>
        </authorList>
    </citation>
    <scope>NUCLEOTIDE SEQUENCE</scope>
    <source>
        <strain evidence="12">Female2</strain>
        <tissue evidence="12">Blood</tissue>
    </source>
</reference>
<dbReference type="InterPro" id="IPR006574">
    <property type="entry name" value="PRY"/>
</dbReference>
<dbReference type="SUPFAM" id="SSF57850">
    <property type="entry name" value="RING/U-box"/>
    <property type="match status" value="1"/>
</dbReference>
<evidence type="ECO:0000256" key="5">
    <source>
        <dbReference type="ARBA" id="ARBA00053889"/>
    </source>
</evidence>
<dbReference type="Pfam" id="PF00643">
    <property type="entry name" value="zf-B_box"/>
    <property type="match status" value="1"/>
</dbReference>
<dbReference type="InterPro" id="IPR001841">
    <property type="entry name" value="Znf_RING"/>
</dbReference>
<comment type="caution">
    <text evidence="12">The sequence shown here is derived from an EMBL/GenBank/DDBJ whole genome shotgun (WGS) entry which is preliminary data.</text>
</comment>
<dbReference type="PROSITE" id="PS00518">
    <property type="entry name" value="ZF_RING_1"/>
    <property type="match status" value="1"/>
</dbReference>
<dbReference type="FunFam" id="2.60.120.920:FF:000004">
    <property type="entry name" value="Butyrophilin subfamily 1 member A1"/>
    <property type="match status" value="1"/>
</dbReference>
<evidence type="ECO:0000313" key="13">
    <source>
        <dbReference type="Proteomes" id="UP000812440"/>
    </source>
</evidence>
<dbReference type="Pfam" id="PF13765">
    <property type="entry name" value="PRY"/>
    <property type="match status" value="1"/>
</dbReference>
<dbReference type="InterPro" id="IPR003877">
    <property type="entry name" value="SPRY_dom"/>
</dbReference>
<feature type="region of interest" description="Disordered" evidence="8">
    <location>
        <begin position="247"/>
        <end position="266"/>
    </location>
</feature>
<dbReference type="SUPFAM" id="SSF49899">
    <property type="entry name" value="Concanavalin A-like lectins/glucanases"/>
    <property type="match status" value="1"/>
</dbReference>
<evidence type="ECO:0008006" key="14">
    <source>
        <dbReference type="Google" id="ProtNLM"/>
    </source>
</evidence>
<evidence type="ECO:0000256" key="3">
    <source>
        <dbReference type="ARBA" id="ARBA00022833"/>
    </source>
</evidence>
<feature type="coiled-coil region" evidence="7">
    <location>
        <begin position="212"/>
        <end position="239"/>
    </location>
</feature>
<dbReference type="SUPFAM" id="SSF57845">
    <property type="entry name" value="B-box zinc-binding domain"/>
    <property type="match status" value="1"/>
</dbReference>
<name>A0A8T2IYW0_9PIPI</name>
<evidence type="ECO:0000313" key="12">
    <source>
        <dbReference type="EMBL" id="KAG8438155.1"/>
    </source>
</evidence>
<dbReference type="CDD" id="cd13733">
    <property type="entry name" value="SPRY_PRY_C-I_1"/>
    <property type="match status" value="1"/>
</dbReference>
<feature type="domain" description="B box-type" evidence="10">
    <location>
        <begin position="91"/>
        <end position="132"/>
    </location>
</feature>
<evidence type="ECO:0000256" key="7">
    <source>
        <dbReference type="SAM" id="Coils"/>
    </source>
</evidence>
<dbReference type="Proteomes" id="UP000812440">
    <property type="component" value="Chromosome 4"/>
</dbReference>
<dbReference type="OrthoDB" id="654191at2759"/>
<dbReference type="Gene3D" id="2.60.120.920">
    <property type="match status" value="1"/>
</dbReference>
<dbReference type="GO" id="GO:0008270">
    <property type="term" value="F:zinc ion binding"/>
    <property type="evidence" value="ECO:0007669"/>
    <property type="project" value="UniProtKB-KW"/>
</dbReference>
<dbReference type="SMART" id="SM00184">
    <property type="entry name" value="RING"/>
    <property type="match status" value="1"/>
</dbReference>
<dbReference type="PROSITE" id="PS50188">
    <property type="entry name" value="B302_SPRY"/>
    <property type="match status" value="1"/>
</dbReference>
<dbReference type="PANTHER" id="PTHR24103">
    <property type="entry name" value="E3 UBIQUITIN-PROTEIN LIGASE TRIM"/>
    <property type="match status" value="1"/>
</dbReference>
<dbReference type="EMBL" id="JAACNH010000007">
    <property type="protein sequence ID" value="KAG8438155.1"/>
    <property type="molecule type" value="Genomic_DNA"/>
</dbReference>
<dbReference type="CDD" id="cd16594">
    <property type="entry name" value="RING-HC_TRIM7-like_C-IV"/>
    <property type="match status" value="1"/>
</dbReference>
<evidence type="ECO:0000259" key="9">
    <source>
        <dbReference type="PROSITE" id="PS50089"/>
    </source>
</evidence>
<dbReference type="InterPro" id="IPR013320">
    <property type="entry name" value="ConA-like_dom_sf"/>
</dbReference>
<dbReference type="InterPro" id="IPR000315">
    <property type="entry name" value="Znf_B-box"/>
</dbReference>
<dbReference type="CDD" id="cd19762">
    <property type="entry name" value="Bbox2_TRIM7-like"/>
    <property type="match status" value="1"/>
</dbReference>
<feature type="domain" description="RING-type" evidence="9">
    <location>
        <begin position="18"/>
        <end position="59"/>
    </location>
</feature>
<evidence type="ECO:0000256" key="2">
    <source>
        <dbReference type="ARBA" id="ARBA00022771"/>
    </source>
</evidence>
<evidence type="ECO:0000256" key="1">
    <source>
        <dbReference type="ARBA" id="ARBA00022723"/>
    </source>
</evidence>
<dbReference type="InterPro" id="IPR043136">
    <property type="entry name" value="B30.2/SPRY_sf"/>
</dbReference>
<keyword evidence="4 7" id="KW-0175">Coiled coil</keyword>
<accession>A0A8T2IYW0</accession>
<dbReference type="Pfam" id="PF15227">
    <property type="entry name" value="zf-C3HC4_4"/>
    <property type="match status" value="1"/>
</dbReference>
<dbReference type="InterPro" id="IPR001870">
    <property type="entry name" value="B30.2/SPRY"/>
</dbReference>
<evidence type="ECO:0000256" key="6">
    <source>
        <dbReference type="PROSITE-ProRule" id="PRU00024"/>
    </source>
</evidence>
<dbReference type="SMART" id="SM00589">
    <property type="entry name" value="PRY"/>
    <property type="match status" value="1"/>
</dbReference>
<dbReference type="PROSITE" id="PS50119">
    <property type="entry name" value="ZF_BBOX"/>
    <property type="match status" value="1"/>
</dbReference>
<evidence type="ECO:0000259" key="10">
    <source>
        <dbReference type="PROSITE" id="PS50119"/>
    </source>
</evidence>
<dbReference type="SMART" id="SM00449">
    <property type="entry name" value="SPRY"/>
    <property type="match status" value="1"/>
</dbReference>